<gene>
    <name evidence="9" type="ORF">RGQ30_09860</name>
</gene>
<dbReference type="PANTHER" id="PTHR33751">
    <property type="entry name" value="CBB3-TYPE CYTOCHROME C OXIDASE SUBUNIT FIXP"/>
    <property type="match status" value="1"/>
</dbReference>
<dbReference type="EMBL" id="AP028947">
    <property type="protein sequence ID" value="BET25485.1"/>
    <property type="molecule type" value="Genomic_DNA"/>
</dbReference>
<dbReference type="InterPro" id="IPR050597">
    <property type="entry name" value="Cytochrome_c_Oxidase_Subunit"/>
</dbReference>
<evidence type="ECO:0000256" key="3">
    <source>
        <dbReference type="ARBA" id="ARBA00022723"/>
    </source>
</evidence>
<dbReference type="PROSITE" id="PS51007">
    <property type="entry name" value="CYTC"/>
    <property type="match status" value="1"/>
</dbReference>
<dbReference type="RefSeq" id="WP_130558803.1">
    <property type="nucleotide sequence ID" value="NZ_AP028947.1"/>
</dbReference>
<dbReference type="AlphaFoldDB" id="A0AA86J6S6"/>
<keyword evidence="7" id="KW-0732">Signal</keyword>
<protein>
    <recommendedName>
        <fullName evidence="8">Cytochrome c domain-containing protein</fullName>
    </recommendedName>
</protein>
<dbReference type="InterPro" id="IPR036909">
    <property type="entry name" value="Cyt_c-like_dom_sf"/>
</dbReference>
<evidence type="ECO:0000313" key="9">
    <source>
        <dbReference type="EMBL" id="BET25485.1"/>
    </source>
</evidence>
<reference evidence="9 10" key="1">
    <citation type="submission" date="2023-10" db="EMBL/GenBank/DDBJ databases">
        <title>Complete Genome Sequence of Limnobacter thiooxidans CS-K2T, Isolated from freshwater lake sediments in Bavaria, Germany.</title>
        <authorList>
            <person name="Naruki M."/>
            <person name="Watanabe A."/>
            <person name="Warashina T."/>
            <person name="Morita T."/>
            <person name="Arakawa K."/>
        </authorList>
    </citation>
    <scope>NUCLEOTIDE SEQUENCE [LARGE SCALE GENOMIC DNA]</scope>
    <source>
        <strain evidence="9 10">CS-K2</strain>
    </source>
</reference>
<proteinExistence type="predicted"/>
<sequence length="115" mass="12051">MSEFQQRAARLLVGATLAGSGFLLATGAVAKDTSPEKTLQAASLAATCASCHGTNGQGIEGSAVTGLANLSAEYIKTNMIWFKTGQRPATVMHQLSKGYTDEQIDIIANYLGKKD</sequence>
<evidence type="ECO:0000313" key="10">
    <source>
        <dbReference type="Proteomes" id="UP001329151"/>
    </source>
</evidence>
<dbReference type="Pfam" id="PF13442">
    <property type="entry name" value="Cytochrome_CBB3"/>
    <property type="match status" value="1"/>
</dbReference>
<keyword evidence="1" id="KW-0813">Transport</keyword>
<dbReference type="InterPro" id="IPR009056">
    <property type="entry name" value="Cyt_c-like_dom"/>
</dbReference>
<keyword evidence="2 6" id="KW-0349">Heme</keyword>
<dbReference type="SUPFAM" id="SSF46626">
    <property type="entry name" value="Cytochrome c"/>
    <property type="match status" value="1"/>
</dbReference>
<evidence type="ECO:0000256" key="1">
    <source>
        <dbReference type="ARBA" id="ARBA00022448"/>
    </source>
</evidence>
<evidence type="ECO:0000256" key="4">
    <source>
        <dbReference type="ARBA" id="ARBA00022982"/>
    </source>
</evidence>
<dbReference type="GO" id="GO:0009055">
    <property type="term" value="F:electron transfer activity"/>
    <property type="evidence" value="ECO:0007669"/>
    <property type="project" value="InterPro"/>
</dbReference>
<dbReference type="Proteomes" id="UP001329151">
    <property type="component" value="Chromosome"/>
</dbReference>
<dbReference type="KEGG" id="lto:RGQ30_09860"/>
<accession>A0AA86J6S6</accession>
<evidence type="ECO:0000256" key="6">
    <source>
        <dbReference type="PROSITE-ProRule" id="PRU00433"/>
    </source>
</evidence>
<dbReference type="GO" id="GO:0020037">
    <property type="term" value="F:heme binding"/>
    <property type="evidence" value="ECO:0007669"/>
    <property type="project" value="InterPro"/>
</dbReference>
<evidence type="ECO:0000256" key="5">
    <source>
        <dbReference type="ARBA" id="ARBA00023004"/>
    </source>
</evidence>
<keyword evidence="5 6" id="KW-0408">Iron</keyword>
<evidence type="ECO:0000256" key="7">
    <source>
        <dbReference type="SAM" id="SignalP"/>
    </source>
</evidence>
<keyword evidence="4" id="KW-0249">Electron transport</keyword>
<organism evidence="9 10">
    <name type="scientific">Limnobacter thiooxidans</name>
    <dbReference type="NCBI Taxonomy" id="131080"/>
    <lineage>
        <taxon>Bacteria</taxon>
        <taxon>Pseudomonadati</taxon>
        <taxon>Pseudomonadota</taxon>
        <taxon>Betaproteobacteria</taxon>
        <taxon>Burkholderiales</taxon>
        <taxon>Burkholderiaceae</taxon>
        <taxon>Limnobacter</taxon>
    </lineage>
</organism>
<keyword evidence="3 6" id="KW-0479">Metal-binding</keyword>
<evidence type="ECO:0000259" key="8">
    <source>
        <dbReference type="PROSITE" id="PS51007"/>
    </source>
</evidence>
<dbReference type="GO" id="GO:0046872">
    <property type="term" value="F:metal ion binding"/>
    <property type="evidence" value="ECO:0007669"/>
    <property type="project" value="UniProtKB-KW"/>
</dbReference>
<dbReference type="Gene3D" id="1.10.760.10">
    <property type="entry name" value="Cytochrome c-like domain"/>
    <property type="match status" value="1"/>
</dbReference>
<name>A0AA86J6S6_9BURK</name>
<dbReference type="PANTHER" id="PTHR33751:SF9">
    <property type="entry name" value="CYTOCHROME C4"/>
    <property type="match status" value="1"/>
</dbReference>
<evidence type="ECO:0000256" key="2">
    <source>
        <dbReference type="ARBA" id="ARBA00022617"/>
    </source>
</evidence>
<feature type="signal peptide" evidence="7">
    <location>
        <begin position="1"/>
        <end position="30"/>
    </location>
</feature>
<keyword evidence="10" id="KW-1185">Reference proteome</keyword>
<feature type="domain" description="Cytochrome c" evidence="8">
    <location>
        <begin position="14"/>
        <end position="115"/>
    </location>
</feature>
<feature type="chain" id="PRO_5046609946" description="Cytochrome c domain-containing protein" evidence="7">
    <location>
        <begin position="31"/>
        <end position="115"/>
    </location>
</feature>